<keyword evidence="3" id="KW-1133">Transmembrane helix</keyword>
<keyword evidence="1" id="KW-0175">Coiled coil</keyword>
<evidence type="ECO:0000256" key="2">
    <source>
        <dbReference type="SAM" id="MobiDB-lite"/>
    </source>
</evidence>
<feature type="coiled-coil region" evidence="1">
    <location>
        <begin position="266"/>
        <end position="293"/>
    </location>
</feature>
<evidence type="ECO:0008006" key="6">
    <source>
        <dbReference type="Google" id="ProtNLM"/>
    </source>
</evidence>
<evidence type="ECO:0000313" key="4">
    <source>
        <dbReference type="EMBL" id="RAR60869.1"/>
    </source>
</evidence>
<dbReference type="Proteomes" id="UP000249700">
    <property type="component" value="Unassembled WGS sequence"/>
</dbReference>
<feature type="compositionally biased region" description="Basic and acidic residues" evidence="2">
    <location>
        <begin position="134"/>
        <end position="145"/>
    </location>
</feature>
<reference evidence="4 5" key="1">
    <citation type="submission" date="2018-06" db="EMBL/GenBank/DDBJ databases">
        <title>Comparative analysis of microorganisms from saline springs in Andes Mountain Range, Colombia.</title>
        <authorList>
            <person name="Rubin E."/>
        </authorList>
    </citation>
    <scope>NUCLEOTIDE SEQUENCE [LARGE SCALE GENOMIC DNA]</scope>
    <source>
        <strain evidence="4 5">USBA-857</strain>
    </source>
</reference>
<organism evidence="4 5">
    <name type="scientific">Onishia taeanensis</name>
    <dbReference type="NCBI Taxonomy" id="284577"/>
    <lineage>
        <taxon>Bacteria</taxon>
        <taxon>Pseudomonadati</taxon>
        <taxon>Pseudomonadota</taxon>
        <taxon>Gammaproteobacteria</taxon>
        <taxon>Oceanospirillales</taxon>
        <taxon>Halomonadaceae</taxon>
        <taxon>Onishia</taxon>
    </lineage>
</organism>
<dbReference type="AlphaFoldDB" id="A0A328XMC9"/>
<proteinExistence type="predicted"/>
<protein>
    <recommendedName>
        <fullName evidence="6">Cobyrinic acid a,c-diamide synthase</fullName>
    </recommendedName>
</protein>
<gene>
    <name evidence="4" type="ORF">BCL93_10674</name>
</gene>
<keyword evidence="3" id="KW-0472">Membrane</keyword>
<sequence length="336" mass="37361">MLAGTFLYTHLSYTYAVFLERGVVWPMLGFLQGFSYGLFLTSLVWLMLGVIRPELGDPATPPRRWPVVVRYAFVAPSLAVLLWLTSLWGGFSPSLGGWLAGLVAIAAEVPMERRWRGWLARRRQQRAALQRSAETARRQASERQETGVQTLDPEHPPADADDLVLSLCRAKQALLEVDRSDHAPQADRLYSRYRHVLGVLGSRFEVGELAYERARGLVTQVCLGAIDNLTAMAHQASGVAGVDAAYVKRRLARDAANLTVEERIALKRRLALVEDTERQLRQLAARNEAALTALDDAAVAVARLRTDKPQASLAAEQACAELKRFVEGAERYDRSR</sequence>
<evidence type="ECO:0000256" key="3">
    <source>
        <dbReference type="SAM" id="Phobius"/>
    </source>
</evidence>
<feature type="region of interest" description="Disordered" evidence="2">
    <location>
        <begin position="130"/>
        <end position="158"/>
    </location>
</feature>
<name>A0A328XMC9_9GAMM</name>
<keyword evidence="3" id="KW-0812">Transmembrane</keyword>
<dbReference type="RefSeq" id="WP_258396281.1">
    <property type="nucleotide sequence ID" value="NZ_QLSX01000006.1"/>
</dbReference>
<evidence type="ECO:0000256" key="1">
    <source>
        <dbReference type="SAM" id="Coils"/>
    </source>
</evidence>
<dbReference type="EMBL" id="QLSX01000006">
    <property type="protein sequence ID" value="RAR60869.1"/>
    <property type="molecule type" value="Genomic_DNA"/>
</dbReference>
<comment type="caution">
    <text evidence="4">The sequence shown here is derived from an EMBL/GenBank/DDBJ whole genome shotgun (WGS) entry which is preliminary data.</text>
</comment>
<dbReference type="PROSITE" id="PS50096">
    <property type="entry name" value="IQ"/>
    <property type="match status" value="1"/>
</dbReference>
<evidence type="ECO:0000313" key="5">
    <source>
        <dbReference type="Proteomes" id="UP000249700"/>
    </source>
</evidence>
<feature type="transmembrane region" description="Helical" evidence="3">
    <location>
        <begin position="23"/>
        <end position="48"/>
    </location>
</feature>
<feature type="transmembrane region" description="Helical" evidence="3">
    <location>
        <begin position="68"/>
        <end position="89"/>
    </location>
</feature>
<accession>A0A328XMC9</accession>